<sequence>MGVDALSAVDIALHKPAPLKDILELRFNGWTLEKIGNKYGVTKGAIAKRIKGVMAIVDGDTLEAYRKHRISILEGIEGHLLSELVDPARVKKATLGNVA</sequence>
<protein>
    <recommendedName>
        <fullName evidence="2">RNA polymerase sigma-70 region 4 domain-containing protein</fullName>
    </recommendedName>
</protein>
<dbReference type="AlphaFoldDB" id="A0A0F9GNZ9"/>
<reference evidence="1" key="1">
    <citation type="journal article" date="2015" name="Nature">
        <title>Complex archaea that bridge the gap between prokaryotes and eukaryotes.</title>
        <authorList>
            <person name="Spang A."/>
            <person name="Saw J.H."/>
            <person name="Jorgensen S.L."/>
            <person name="Zaremba-Niedzwiedzka K."/>
            <person name="Martijn J."/>
            <person name="Lind A.E."/>
            <person name="van Eijk R."/>
            <person name="Schleper C."/>
            <person name="Guy L."/>
            <person name="Ettema T.J."/>
        </authorList>
    </citation>
    <scope>NUCLEOTIDE SEQUENCE</scope>
</reference>
<gene>
    <name evidence="1" type="ORF">LCGC14_2160850</name>
</gene>
<feature type="non-terminal residue" evidence="1">
    <location>
        <position position="99"/>
    </location>
</feature>
<dbReference type="EMBL" id="LAZR01027721">
    <property type="protein sequence ID" value="KKL64852.1"/>
    <property type="molecule type" value="Genomic_DNA"/>
</dbReference>
<proteinExistence type="predicted"/>
<comment type="caution">
    <text evidence="1">The sequence shown here is derived from an EMBL/GenBank/DDBJ whole genome shotgun (WGS) entry which is preliminary data.</text>
</comment>
<organism evidence="1">
    <name type="scientific">marine sediment metagenome</name>
    <dbReference type="NCBI Taxonomy" id="412755"/>
    <lineage>
        <taxon>unclassified sequences</taxon>
        <taxon>metagenomes</taxon>
        <taxon>ecological metagenomes</taxon>
    </lineage>
</organism>
<evidence type="ECO:0008006" key="2">
    <source>
        <dbReference type="Google" id="ProtNLM"/>
    </source>
</evidence>
<name>A0A0F9GNZ9_9ZZZZ</name>
<accession>A0A0F9GNZ9</accession>
<evidence type="ECO:0000313" key="1">
    <source>
        <dbReference type="EMBL" id="KKL64852.1"/>
    </source>
</evidence>